<gene>
    <name evidence="1" type="ORF">DBT54_10140</name>
</gene>
<accession>A0A329P0K5</accession>
<feature type="non-terminal residue" evidence="1">
    <location>
        <position position="93"/>
    </location>
</feature>
<organism evidence="1 2">
    <name type="scientific">Aerococcus urinae</name>
    <dbReference type="NCBI Taxonomy" id="1376"/>
    <lineage>
        <taxon>Bacteria</taxon>
        <taxon>Bacillati</taxon>
        <taxon>Bacillota</taxon>
        <taxon>Bacilli</taxon>
        <taxon>Lactobacillales</taxon>
        <taxon>Aerococcaceae</taxon>
        <taxon>Aerococcus</taxon>
    </lineage>
</organism>
<protein>
    <submittedName>
        <fullName evidence="1">Uncharacterized protein</fullName>
    </submittedName>
</protein>
<dbReference type="EMBL" id="QMHM01000096">
    <property type="protein sequence ID" value="RAV75439.1"/>
    <property type="molecule type" value="Genomic_DNA"/>
</dbReference>
<dbReference type="Proteomes" id="UP000251923">
    <property type="component" value="Unassembled WGS sequence"/>
</dbReference>
<evidence type="ECO:0000313" key="1">
    <source>
        <dbReference type="EMBL" id="RAV75439.1"/>
    </source>
</evidence>
<proteinExistence type="predicted"/>
<comment type="caution">
    <text evidence="1">The sequence shown here is derived from an EMBL/GenBank/DDBJ whole genome shotgun (WGS) entry which is preliminary data.</text>
</comment>
<evidence type="ECO:0000313" key="2">
    <source>
        <dbReference type="Proteomes" id="UP000251923"/>
    </source>
</evidence>
<reference evidence="1 2" key="1">
    <citation type="submission" date="2018-04" db="EMBL/GenBank/DDBJ databases">
        <title>Aerococcus urinae genomes.</title>
        <authorList>
            <person name="Hilt E."/>
            <person name="Gilbert N.M."/>
            <person name="Thomas-White K."/>
            <person name="Putonti C."/>
            <person name="Lewis A.L."/>
            <person name="Visck K.L."/>
            <person name="Wolfe A.J."/>
        </authorList>
    </citation>
    <scope>NUCLEOTIDE SEQUENCE [LARGE SCALE GENOMIC DNA]</scope>
    <source>
        <strain evidence="1 2">UMB7480</strain>
    </source>
</reference>
<dbReference type="AlphaFoldDB" id="A0A329P0K5"/>
<name>A0A329P0K5_9LACT</name>
<sequence length="93" mass="10418">MSTMTKAQQLLELAAERSSDKRRSLLREITSVFLVDPENHSDAEHAHFEEIISNVAKDSDRQARMELAERLADVKSAPKKVVRSLIGDEISVA</sequence>